<gene>
    <name evidence="1" type="ORF">EZS28_001066</name>
</gene>
<organism evidence="1 2">
    <name type="scientific">Streblomastix strix</name>
    <dbReference type="NCBI Taxonomy" id="222440"/>
    <lineage>
        <taxon>Eukaryota</taxon>
        <taxon>Metamonada</taxon>
        <taxon>Preaxostyla</taxon>
        <taxon>Oxymonadida</taxon>
        <taxon>Streblomastigidae</taxon>
        <taxon>Streblomastix</taxon>
    </lineage>
</organism>
<evidence type="ECO:0000313" key="1">
    <source>
        <dbReference type="EMBL" id="KAA6403404.1"/>
    </source>
</evidence>
<sequence length="143" mass="15848">MGANRRGDTCAATSGKSEATLSSQQQVQAVQLTQQQQKFTGLRSNGNGRGWNNRFFQLPSLFLRSGRMNQHSILDNNTQQGFLWPYTQTWTELVQQQLGQLMGTVSIPGALLGTEPIGTKLIIPKYPKPSLGSNHELVQQHQP</sequence>
<dbReference type="Proteomes" id="UP000324800">
    <property type="component" value="Unassembled WGS sequence"/>
</dbReference>
<dbReference type="AlphaFoldDB" id="A0A5J4X8C2"/>
<proteinExistence type="predicted"/>
<protein>
    <submittedName>
        <fullName evidence="1">Uncharacterized protein</fullName>
    </submittedName>
</protein>
<reference evidence="1 2" key="1">
    <citation type="submission" date="2019-03" db="EMBL/GenBank/DDBJ databases">
        <title>Single cell metagenomics reveals metabolic interactions within the superorganism composed of flagellate Streblomastix strix and complex community of Bacteroidetes bacteria on its surface.</title>
        <authorList>
            <person name="Treitli S.C."/>
            <person name="Kolisko M."/>
            <person name="Husnik F."/>
            <person name="Keeling P."/>
            <person name="Hampl V."/>
        </authorList>
    </citation>
    <scope>NUCLEOTIDE SEQUENCE [LARGE SCALE GENOMIC DNA]</scope>
    <source>
        <strain evidence="1">ST1C</strain>
    </source>
</reference>
<comment type="caution">
    <text evidence="1">The sequence shown here is derived from an EMBL/GenBank/DDBJ whole genome shotgun (WGS) entry which is preliminary data.</text>
</comment>
<accession>A0A5J4X8C2</accession>
<evidence type="ECO:0000313" key="2">
    <source>
        <dbReference type="Proteomes" id="UP000324800"/>
    </source>
</evidence>
<name>A0A5J4X8C2_9EUKA</name>
<dbReference type="EMBL" id="SNRW01000104">
    <property type="protein sequence ID" value="KAA6403404.1"/>
    <property type="molecule type" value="Genomic_DNA"/>
</dbReference>